<dbReference type="OrthoDB" id="2900339at2759"/>
<evidence type="ECO:0000313" key="1">
    <source>
        <dbReference type="EMBL" id="GLB44413.1"/>
    </source>
</evidence>
<name>A0A9P3PYK7_LYOSH</name>
<accession>A0A9P3PYK7</accession>
<gene>
    <name evidence="1" type="ORF">LshimejAT787_1700400</name>
</gene>
<organism evidence="1 2">
    <name type="scientific">Lyophyllum shimeji</name>
    <name type="common">Hon-shimeji</name>
    <name type="synonym">Tricholoma shimeji</name>
    <dbReference type="NCBI Taxonomy" id="47721"/>
    <lineage>
        <taxon>Eukaryota</taxon>
        <taxon>Fungi</taxon>
        <taxon>Dikarya</taxon>
        <taxon>Basidiomycota</taxon>
        <taxon>Agaricomycotina</taxon>
        <taxon>Agaricomycetes</taxon>
        <taxon>Agaricomycetidae</taxon>
        <taxon>Agaricales</taxon>
        <taxon>Tricholomatineae</taxon>
        <taxon>Lyophyllaceae</taxon>
        <taxon>Lyophyllum</taxon>
    </lineage>
</organism>
<dbReference type="AlphaFoldDB" id="A0A9P3PYK7"/>
<keyword evidence="2" id="KW-1185">Reference proteome</keyword>
<dbReference type="EMBL" id="BRPK01000017">
    <property type="protein sequence ID" value="GLB44413.1"/>
    <property type="molecule type" value="Genomic_DNA"/>
</dbReference>
<comment type="caution">
    <text evidence="1">The sequence shown here is derived from an EMBL/GenBank/DDBJ whole genome shotgun (WGS) entry which is preliminary data.</text>
</comment>
<evidence type="ECO:0000313" key="2">
    <source>
        <dbReference type="Proteomes" id="UP001063166"/>
    </source>
</evidence>
<proteinExistence type="predicted"/>
<reference evidence="1" key="1">
    <citation type="submission" date="2022-07" db="EMBL/GenBank/DDBJ databases">
        <title>The genome of Lyophyllum shimeji provides insight into the initial evolution of ectomycorrhizal fungal genome.</title>
        <authorList>
            <person name="Kobayashi Y."/>
            <person name="Shibata T."/>
            <person name="Hirakawa H."/>
            <person name="Shigenobu S."/>
            <person name="Nishiyama T."/>
            <person name="Yamada A."/>
            <person name="Hasebe M."/>
            <person name="Kawaguchi M."/>
        </authorList>
    </citation>
    <scope>NUCLEOTIDE SEQUENCE</scope>
    <source>
        <strain evidence="1">AT787</strain>
    </source>
</reference>
<sequence length="186" mass="19938">MATDSETCIGNCQDGWLSPRMKFILSTTAGVAADLILGTGEFAEELGHVEGVYLTPYIPSEQLPDGPSAAAAAAWVEGFSAVCGTVGRMLEAGQVPTADALLLELEVLGLPKPTGEGGGVGAPAVFLEYTEIEWALEAVVRQAREEWESGEFEETYGADERWKFKELPKCAEHDLDWEMALENLAG</sequence>
<protein>
    <submittedName>
        <fullName evidence="1">Uncharacterized protein</fullName>
    </submittedName>
</protein>
<dbReference type="Proteomes" id="UP001063166">
    <property type="component" value="Unassembled WGS sequence"/>
</dbReference>